<organism evidence="1 2">
    <name type="scientific">Psychrosphaera algicola</name>
    <dbReference type="NCBI Taxonomy" id="3023714"/>
    <lineage>
        <taxon>Bacteria</taxon>
        <taxon>Pseudomonadati</taxon>
        <taxon>Pseudomonadota</taxon>
        <taxon>Gammaproteobacteria</taxon>
        <taxon>Alteromonadales</taxon>
        <taxon>Pseudoalteromonadaceae</taxon>
        <taxon>Psychrosphaera</taxon>
    </lineage>
</organism>
<reference evidence="1 2" key="1">
    <citation type="submission" date="2023-01" db="EMBL/GenBank/DDBJ databases">
        <title>Psychrosphaera sp. nov., isolated from marine algae.</title>
        <authorList>
            <person name="Bayburt H."/>
            <person name="Choi B.J."/>
            <person name="Kim J.M."/>
            <person name="Choi D.G."/>
            <person name="Jeon C.O."/>
        </authorList>
    </citation>
    <scope>NUCLEOTIDE SEQUENCE [LARGE SCALE GENOMIC DNA]</scope>
    <source>
        <strain evidence="1 2">G1-22</strain>
    </source>
</reference>
<proteinExistence type="predicted"/>
<evidence type="ECO:0000313" key="1">
    <source>
        <dbReference type="EMBL" id="MDC2887759.1"/>
    </source>
</evidence>
<dbReference type="RefSeq" id="WP_272179555.1">
    <property type="nucleotide sequence ID" value="NZ_JAQOMS010000002.1"/>
</dbReference>
<evidence type="ECO:0008006" key="3">
    <source>
        <dbReference type="Google" id="ProtNLM"/>
    </source>
</evidence>
<evidence type="ECO:0000313" key="2">
    <source>
        <dbReference type="Proteomes" id="UP001528411"/>
    </source>
</evidence>
<accession>A0ABT5F891</accession>
<dbReference type="EMBL" id="JAQOMS010000002">
    <property type="protein sequence ID" value="MDC2887759.1"/>
    <property type="molecule type" value="Genomic_DNA"/>
</dbReference>
<keyword evidence="2" id="KW-1185">Reference proteome</keyword>
<name>A0ABT5F891_9GAMM</name>
<comment type="caution">
    <text evidence="1">The sequence shown here is derived from an EMBL/GenBank/DDBJ whole genome shotgun (WGS) entry which is preliminary data.</text>
</comment>
<dbReference type="Proteomes" id="UP001528411">
    <property type="component" value="Unassembled WGS sequence"/>
</dbReference>
<sequence>MEQIQVGYNAVHDRMIMSIKAKGDIHKVWLTRRFVMLFLAQLNQTTQNDPVIKEQTAGPHKSEIMAFQKQQAELQGKINKSAEPIKVDLDEGEPILACGIKIDEQTLHIDCTNKRRLTLGLSTGLAYSLINLIEQALKHTGWGFTGVKPVAKKQLM</sequence>
<gene>
    <name evidence="1" type="ORF">PN838_01450</name>
</gene>
<protein>
    <recommendedName>
        <fullName evidence="3">Recombination-associated protein RdgC</fullName>
    </recommendedName>
</protein>